<protein>
    <submittedName>
        <fullName evidence="2">Uncharacterized protein</fullName>
    </submittedName>
</protein>
<evidence type="ECO:0000313" key="2">
    <source>
        <dbReference type="EnsemblMetazoa" id="ADIR001836-PA"/>
    </source>
</evidence>
<evidence type="ECO:0000256" key="1">
    <source>
        <dbReference type="SAM" id="MobiDB-lite"/>
    </source>
</evidence>
<name>A0A182N2H8_9DIPT</name>
<dbReference type="VEuPathDB" id="VectorBase:ADIR001836"/>
<keyword evidence="3" id="KW-1185">Reference proteome</keyword>
<sequence length="502" mass="59118">MIESERPPRETEETNLSEKEAIPRPRWDKEQFDTRRPYERKDYDRPFRKLPGHFSAFGGLNDGEPRHCATADTFTRRTPIEEVFHKRNFKRVCPAEVSRPVDEYVQDVIAADNVSSSEYFNREPSPPAQEDDTDDSEGDLPPDVLDWEEENNVVSCEDLGRISPYQVRSSSVGSYQPPTITHREDKVRVVEAQDQFLERMRARYLGKFERFREQMEDAERERRKPPAPFDPEQYEAQYPEIDTRNEERVRFRESLQKRLEELSQLQLRPVRSYPTSVKQFAAYKAQLMENRRKLRDEACLVEDYFRKANTPVELPEAKLEVKRYRLAEFGRHPDDSPDEEDYQREPTESGAPLVYHTCMTRNEWGHWMARSVAIEKLALPKVIVPRVPVLVQKCTGSPIRAHVQGRLDVEQAGKPRANENLPREIIHSIRETTMRDRLFDPVPGSEPVAYVPYNATVQPYSDIAEERLGRVKAQRKVRRQFRKSRMRWIEQLVDEICRRKRC</sequence>
<feature type="region of interest" description="Disordered" evidence="1">
    <location>
        <begin position="115"/>
        <end position="149"/>
    </location>
</feature>
<proteinExistence type="predicted"/>
<dbReference type="Proteomes" id="UP000075884">
    <property type="component" value="Unassembled WGS sequence"/>
</dbReference>
<dbReference type="AlphaFoldDB" id="A0A182N2H8"/>
<dbReference type="EnsemblMetazoa" id="ADIR001836-RA">
    <property type="protein sequence ID" value="ADIR001836-PA"/>
    <property type="gene ID" value="ADIR001836"/>
</dbReference>
<evidence type="ECO:0000313" key="3">
    <source>
        <dbReference type="Proteomes" id="UP000075884"/>
    </source>
</evidence>
<feature type="compositionally biased region" description="Acidic residues" evidence="1">
    <location>
        <begin position="129"/>
        <end position="149"/>
    </location>
</feature>
<reference evidence="3" key="1">
    <citation type="submission" date="2013-03" db="EMBL/GenBank/DDBJ databases">
        <title>The Genome Sequence of Anopheles dirus WRAIR2.</title>
        <authorList>
            <consortium name="The Broad Institute Genomics Platform"/>
            <person name="Neafsey D.E."/>
            <person name="Walton C."/>
            <person name="Walker B."/>
            <person name="Young S.K."/>
            <person name="Zeng Q."/>
            <person name="Gargeya S."/>
            <person name="Fitzgerald M."/>
            <person name="Haas B."/>
            <person name="Abouelleil A."/>
            <person name="Allen A.W."/>
            <person name="Alvarado L."/>
            <person name="Arachchi H.M."/>
            <person name="Berlin A.M."/>
            <person name="Chapman S.B."/>
            <person name="Gainer-Dewar J."/>
            <person name="Goldberg J."/>
            <person name="Griggs A."/>
            <person name="Gujja S."/>
            <person name="Hansen M."/>
            <person name="Howarth C."/>
            <person name="Imamovic A."/>
            <person name="Ireland A."/>
            <person name="Larimer J."/>
            <person name="McCowan C."/>
            <person name="Murphy C."/>
            <person name="Pearson M."/>
            <person name="Poon T.W."/>
            <person name="Priest M."/>
            <person name="Roberts A."/>
            <person name="Saif S."/>
            <person name="Shea T."/>
            <person name="Sisk P."/>
            <person name="Sykes S."/>
            <person name="Wortman J."/>
            <person name="Nusbaum C."/>
            <person name="Birren B."/>
        </authorList>
    </citation>
    <scope>NUCLEOTIDE SEQUENCE [LARGE SCALE GENOMIC DNA]</scope>
    <source>
        <strain evidence="3">WRAIR2</strain>
    </source>
</reference>
<feature type="region of interest" description="Disordered" evidence="1">
    <location>
        <begin position="329"/>
        <end position="349"/>
    </location>
</feature>
<reference evidence="2" key="2">
    <citation type="submission" date="2020-05" db="UniProtKB">
        <authorList>
            <consortium name="EnsemblMetazoa"/>
        </authorList>
    </citation>
    <scope>IDENTIFICATION</scope>
    <source>
        <strain evidence="2">WRAIR2</strain>
    </source>
</reference>
<feature type="region of interest" description="Disordered" evidence="1">
    <location>
        <begin position="1"/>
        <end position="45"/>
    </location>
</feature>
<accession>A0A182N2H8</accession>
<organism evidence="2 3">
    <name type="scientific">Anopheles dirus</name>
    <dbReference type="NCBI Taxonomy" id="7168"/>
    <lineage>
        <taxon>Eukaryota</taxon>
        <taxon>Metazoa</taxon>
        <taxon>Ecdysozoa</taxon>
        <taxon>Arthropoda</taxon>
        <taxon>Hexapoda</taxon>
        <taxon>Insecta</taxon>
        <taxon>Pterygota</taxon>
        <taxon>Neoptera</taxon>
        <taxon>Endopterygota</taxon>
        <taxon>Diptera</taxon>
        <taxon>Nematocera</taxon>
        <taxon>Culicoidea</taxon>
        <taxon>Culicidae</taxon>
        <taxon>Anophelinae</taxon>
        <taxon>Anopheles</taxon>
    </lineage>
</organism>